<name>D2PI69_SACI9</name>
<dbReference type="EMBL" id="CP001731">
    <property type="protein sequence ID" value="ADB86563.1"/>
    <property type="molecule type" value="Genomic_DNA"/>
</dbReference>
<evidence type="ECO:0000313" key="3">
    <source>
        <dbReference type="Proteomes" id="UP000001404"/>
    </source>
</evidence>
<proteinExistence type="predicted"/>
<gene>
    <name evidence="2" type="ordered locus">LD85_0851</name>
</gene>
<evidence type="ECO:0000256" key="1">
    <source>
        <dbReference type="SAM" id="Phobius"/>
    </source>
</evidence>
<keyword evidence="1" id="KW-0472">Membrane</keyword>
<organism evidence="2 3">
    <name type="scientific">Saccharolobus islandicus (strain L.D.8.5 / Lassen #2)</name>
    <name type="common">Sulfolobus islandicus</name>
    <dbReference type="NCBI Taxonomy" id="425944"/>
    <lineage>
        <taxon>Archaea</taxon>
        <taxon>Thermoproteota</taxon>
        <taxon>Thermoprotei</taxon>
        <taxon>Sulfolobales</taxon>
        <taxon>Sulfolobaceae</taxon>
        <taxon>Saccharolobus</taxon>
    </lineage>
</organism>
<keyword evidence="1" id="KW-1133">Transmembrane helix</keyword>
<feature type="transmembrane region" description="Helical" evidence="1">
    <location>
        <begin position="6"/>
        <end position="23"/>
    </location>
</feature>
<evidence type="ECO:0000313" key="2">
    <source>
        <dbReference type="EMBL" id="ADB86563.1"/>
    </source>
</evidence>
<accession>D2PI69</accession>
<sequence>MIIKIIIDIIQLVTALLYLTTAMKKRKKWLTIIIIYVI</sequence>
<dbReference type="AlphaFoldDB" id="D2PI69"/>
<reference evidence="3" key="1">
    <citation type="journal article" date="2009" name="Proc. Natl. Acad. Sci. U.S.A.">
        <title>Biogeography of the Sulfolobus islandicus pan-genome.</title>
        <authorList>
            <person name="Reno M.L."/>
            <person name="Held N.L."/>
            <person name="Fields C.J."/>
            <person name="Burke P.V."/>
            <person name="Whitaker R.J."/>
        </authorList>
    </citation>
    <scope>NUCLEOTIDE SEQUENCE [LARGE SCALE GENOMIC DNA]</scope>
    <source>
        <strain evidence="3">L.D.8.5 / Lassen #2</strain>
    </source>
</reference>
<keyword evidence="1" id="KW-0812">Transmembrane</keyword>
<dbReference type="HOGENOM" id="CLU_3323153_0_0_2"/>
<dbReference type="Proteomes" id="UP000001404">
    <property type="component" value="Chromosome"/>
</dbReference>
<protein>
    <submittedName>
        <fullName evidence="2">Uncharacterized protein</fullName>
    </submittedName>
</protein>
<dbReference type="KEGG" id="sii:LD85_0851"/>